<dbReference type="InterPro" id="IPR001387">
    <property type="entry name" value="Cro/C1-type_HTH"/>
</dbReference>
<evidence type="ECO:0000256" key="2">
    <source>
        <dbReference type="SAM" id="Phobius"/>
    </source>
</evidence>
<dbReference type="AlphaFoldDB" id="A0A1H3BQI3"/>
<dbReference type="Pfam" id="PF13413">
    <property type="entry name" value="HTH_25"/>
    <property type="match status" value="1"/>
</dbReference>
<gene>
    <name evidence="4" type="ORF">SAMN04487960_109121</name>
</gene>
<dbReference type="EMBL" id="FNNE01000009">
    <property type="protein sequence ID" value="SDX44107.1"/>
    <property type="molecule type" value="Genomic_DNA"/>
</dbReference>
<dbReference type="GO" id="GO:0003677">
    <property type="term" value="F:DNA binding"/>
    <property type="evidence" value="ECO:0007669"/>
    <property type="project" value="InterPro"/>
</dbReference>
<accession>A0A1H3BQI3</accession>
<dbReference type="CDD" id="cd00093">
    <property type="entry name" value="HTH_XRE"/>
    <property type="match status" value="1"/>
</dbReference>
<evidence type="ECO:0000313" key="5">
    <source>
        <dbReference type="Proteomes" id="UP000199675"/>
    </source>
</evidence>
<dbReference type="InterPro" id="IPR050400">
    <property type="entry name" value="Bact_Cytoskel_RodZ"/>
</dbReference>
<dbReference type="PANTHER" id="PTHR34475:SF1">
    <property type="entry name" value="CYTOSKELETON PROTEIN RODZ"/>
    <property type="match status" value="1"/>
</dbReference>
<keyword evidence="2" id="KW-1133">Transmembrane helix</keyword>
<protein>
    <submittedName>
        <fullName evidence="4">Cytoskeleton protein RodZ</fullName>
    </submittedName>
</protein>
<sequence length="334" mass="35613">MSSEESVQQTPAGLTGERLKAARESKGLAVADVARAQHLRLSVIQAIESGDYEQIGSELFLKGYVRAYAAQVGLDQEATIAQLDQELEPLRQKKAEAQQENPLITIEQRKRRKKRIARTVFILLVLGLVAYAGYRLIPGMLQPSDDSALMGETGDRAVEPVPAEEEVLVSPVEDARERTDSEAAQESVVDSDVTTVEVAAPATEDEAVEEESGSSALALEEPQAEPIAAPDDAVAEPAAESVPESEETLPVDVSGVRLQATFVADCWVSVTDGEGKTLVSSLRRAGGGFDVSGEPPLKVVIGAADAVGSLTFQGQAVSLSDYRVVNNRVQFSLQ</sequence>
<dbReference type="InterPro" id="IPR010982">
    <property type="entry name" value="Lambda_DNA-bd_dom_sf"/>
</dbReference>
<dbReference type="Pfam" id="PF13464">
    <property type="entry name" value="RodZ_C"/>
    <property type="match status" value="1"/>
</dbReference>
<dbReference type="SUPFAM" id="SSF47413">
    <property type="entry name" value="lambda repressor-like DNA-binding domains"/>
    <property type="match status" value="1"/>
</dbReference>
<evidence type="ECO:0000256" key="1">
    <source>
        <dbReference type="SAM" id="MobiDB-lite"/>
    </source>
</evidence>
<organism evidence="4 5">
    <name type="scientific">Marinobacter mobilis</name>
    <dbReference type="NCBI Taxonomy" id="488533"/>
    <lineage>
        <taxon>Bacteria</taxon>
        <taxon>Pseudomonadati</taxon>
        <taxon>Pseudomonadota</taxon>
        <taxon>Gammaproteobacteria</taxon>
        <taxon>Pseudomonadales</taxon>
        <taxon>Marinobacteraceae</taxon>
        <taxon>Marinobacter</taxon>
    </lineage>
</organism>
<proteinExistence type="predicted"/>
<feature type="domain" description="Cytoskeleton protein RodZ-like C-terminal" evidence="3">
    <location>
        <begin position="261"/>
        <end position="328"/>
    </location>
</feature>
<dbReference type="InterPro" id="IPR025194">
    <property type="entry name" value="RodZ-like_C"/>
</dbReference>
<dbReference type="OrthoDB" id="9790252at2"/>
<dbReference type="Proteomes" id="UP000199675">
    <property type="component" value="Unassembled WGS sequence"/>
</dbReference>
<keyword evidence="2" id="KW-0472">Membrane</keyword>
<keyword evidence="2" id="KW-0812">Transmembrane</keyword>
<dbReference type="Gene3D" id="1.10.260.40">
    <property type="entry name" value="lambda repressor-like DNA-binding domains"/>
    <property type="match status" value="1"/>
</dbReference>
<evidence type="ECO:0000259" key="3">
    <source>
        <dbReference type="Pfam" id="PF13464"/>
    </source>
</evidence>
<keyword evidence="5" id="KW-1185">Reference proteome</keyword>
<evidence type="ECO:0000313" key="4">
    <source>
        <dbReference type="EMBL" id="SDX44107.1"/>
    </source>
</evidence>
<feature type="region of interest" description="Disordered" evidence="1">
    <location>
        <begin position="158"/>
        <end position="188"/>
    </location>
</feature>
<dbReference type="STRING" id="488533.SAMN04487960_109121"/>
<feature type="transmembrane region" description="Helical" evidence="2">
    <location>
        <begin position="116"/>
        <end position="134"/>
    </location>
</feature>
<dbReference type="RefSeq" id="WP_091816113.1">
    <property type="nucleotide sequence ID" value="NZ_FNNE01000009.1"/>
</dbReference>
<dbReference type="PANTHER" id="PTHR34475">
    <property type="match status" value="1"/>
</dbReference>
<reference evidence="4 5" key="1">
    <citation type="submission" date="2016-10" db="EMBL/GenBank/DDBJ databases">
        <authorList>
            <person name="de Groot N.N."/>
        </authorList>
    </citation>
    <scope>NUCLEOTIDE SEQUENCE [LARGE SCALE GENOMIC DNA]</scope>
    <source>
        <strain evidence="4 5">CGMCC 1.7059</strain>
    </source>
</reference>
<name>A0A1H3BQI3_9GAMM</name>